<evidence type="ECO:0000256" key="6">
    <source>
        <dbReference type="ARBA" id="ARBA00022898"/>
    </source>
</evidence>
<accession>A0A0P7BNU2</accession>
<comment type="cofactor">
    <cofactor evidence="1 10">
        <name>pyridoxal 5'-phosphate</name>
        <dbReference type="ChEBI" id="CHEBI:597326"/>
    </cofactor>
</comment>
<keyword evidence="5" id="KW-0479">Metal-binding</keyword>
<keyword evidence="8" id="KW-0411">Iron-sulfur</keyword>
<dbReference type="Gene3D" id="3.40.640.10">
    <property type="entry name" value="Type I PLP-dependent aspartate aminotransferase-like (Major domain)"/>
    <property type="match status" value="1"/>
</dbReference>
<dbReference type="InterPro" id="IPR015421">
    <property type="entry name" value="PyrdxlP-dep_Trfase_major"/>
</dbReference>
<dbReference type="STRING" id="1605367.AFM12_10000"/>
<dbReference type="Gene3D" id="3.90.1150.10">
    <property type="entry name" value="Aspartate Aminotransferase, domain 1"/>
    <property type="match status" value="1"/>
</dbReference>
<evidence type="ECO:0000256" key="9">
    <source>
        <dbReference type="ARBA" id="ARBA00050776"/>
    </source>
</evidence>
<reference evidence="12 13" key="1">
    <citation type="submission" date="2015-07" db="EMBL/GenBank/DDBJ databases">
        <title>The draft genome sequence of Leadbetterella sp. JN14-9.</title>
        <authorList>
            <person name="Liu Y."/>
            <person name="Du J."/>
            <person name="Shao Z."/>
        </authorList>
    </citation>
    <scope>NUCLEOTIDE SEQUENCE [LARGE SCALE GENOMIC DNA]</scope>
    <source>
        <strain evidence="12 13">JN14-9</strain>
    </source>
</reference>
<keyword evidence="7" id="KW-0408">Iron</keyword>
<dbReference type="PIRSF" id="PIRSF005572">
    <property type="entry name" value="NifS"/>
    <property type="match status" value="1"/>
</dbReference>
<evidence type="ECO:0000256" key="10">
    <source>
        <dbReference type="RuleBase" id="RU004504"/>
    </source>
</evidence>
<protein>
    <recommendedName>
        <fullName evidence="3">cysteine desulfurase</fullName>
        <ecNumber evidence="3">2.8.1.7</ecNumber>
    </recommendedName>
</protein>
<dbReference type="InterPro" id="IPR000192">
    <property type="entry name" value="Aminotrans_V_dom"/>
</dbReference>
<dbReference type="AlphaFoldDB" id="A0A0P7BNU2"/>
<organism evidence="12 13">
    <name type="scientific">Jiulongibacter sediminis</name>
    <dbReference type="NCBI Taxonomy" id="1605367"/>
    <lineage>
        <taxon>Bacteria</taxon>
        <taxon>Pseudomonadati</taxon>
        <taxon>Bacteroidota</taxon>
        <taxon>Cytophagia</taxon>
        <taxon>Cytophagales</taxon>
        <taxon>Leadbetterellaceae</taxon>
        <taxon>Jiulongibacter</taxon>
    </lineage>
</organism>
<gene>
    <name evidence="12" type="ORF">AFM12_10000</name>
</gene>
<dbReference type="PANTHER" id="PTHR11601:SF34">
    <property type="entry name" value="CYSTEINE DESULFURASE"/>
    <property type="match status" value="1"/>
</dbReference>
<evidence type="ECO:0000256" key="7">
    <source>
        <dbReference type="ARBA" id="ARBA00023004"/>
    </source>
</evidence>
<keyword evidence="4" id="KW-0808">Transferase</keyword>
<dbReference type="InterPro" id="IPR020578">
    <property type="entry name" value="Aminotrans_V_PyrdxlP_BS"/>
</dbReference>
<dbReference type="InterPro" id="IPR016454">
    <property type="entry name" value="Cysteine_dSase"/>
</dbReference>
<evidence type="ECO:0000256" key="2">
    <source>
        <dbReference type="ARBA" id="ARBA00006490"/>
    </source>
</evidence>
<dbReference type="PROSITE" id="PS00595">
    <property type="entry name" value="AA_TRANSFER_CLASS_5"/>
    <property type="match status" value="1"/>
</dbReference>
<evidence type="ECO:0000313" key="13">
    <source>
        <dbReference type="Proteomes" id="UP000050454"/>
    </source>
</evidence>
<dbReference type="Proteomes" id="UP000050454">
    <property type="component" value="Unassembled WGS sequence"/>
</dbReference>
<keyword evidence="13" id="KW-1185">Reference proteome</keyword>
<comment type="caution">
    <text evidence="12">The sequence shown here is derived from an EMBL/GenBank/DDBJ whole genome shotgun (WGS) entry which is preliminary data.</text>
</comment>
<dbReference type="RefSeq" id="WP_055147441.1">
    <property type="nucleotide sequence ID" value="NZ_JXSZ01000006.1"/>
</dbReference>
<sequence length="379" mass="41512">MKKNIYFDNAATTPLDPEVLEAMMPYFTDIYGNGSSIHTLGRQAKAAVENARKKVAELLHTSPSEIFFTSGGTEANNTVIRGCVESLDVKTVVSSPIEHHAILHPLEYLQKQNGLDFRLVNLKENAEVDLESLEQKLENSSKALVTLMHGNNEIGNLLDLNAVSEICRKYGAIFHSDTVQTVGKFPINLQELDIDFISGSAHKFHGPKGVGFLYINSNNRINPFIHGGAQERNMRGGTENVAGLVGLAKALEVAIAKQEKRQAYLKDLKLYLKAELEKVIPGVSFNGASGDLENSLYHLLNVSFPEHPDNQMLLFSLDIEGICVSGGSACSSGTDIGSHVLNALQVPEERANVRFSFAEQNTKEEIDTVVGILKRILNP</sequence>
<dbReference type="GO" id="GO:0051536">
    <property type="term" value="F:iron-sulfur cluster binding"/>
    <property type="evidence" value="ECO:0007669"/>
    <property type="project" value="UniProtKB-KW"/>
</dbReference>
<dbReference type="GO" id="GO:0031071">
    <property type="term" value="F:cysteine desulfurase activity"/>
    <property type="evidence" value="ECO:0007669"/>
    <property type="project" value="UniProtKB-EC"/>
</dbReference>
<dbReference type="InterPro" id="IPR015422">
    <property type="entry name" value="PyrdxlP-dep_Trfase_small"/>
</dbReference>
<proteinExistence type="inferred from homology"/>
<evidence type="ECO:0000256" key="3">
    <source>
        <dbReference type="ARBA" id="ARBA00012239"/>
    </source>
</evidence>
<dbReference type="PANTHER" id="PTHR11601">
    <property type="entry name" value="CYSTEINE DESULFURYLASE FAMILY MEMBER"/>
    <property type="match status" value="1"/>
</dbReference>
<dbReference type="OrthoDB" id="9804366at2"/>
<dbReference type="GO" id="GO:0046872">
    <property type="term" value="F:metal ion binding"/>
    <property type="evidence" value="ECO:0007669"/>
    <property type="project" value="UniProtKB-KW"/>
</dbReference>
<dbReference type="EC" id="2.8.1.7" evidence="3"/>
<dbReference type="Gene3D" id="1.10.260.50">
    <property type="match status" value="1"/>
</dbReference>
<dbReference type="EMBL" id="LGTQ01000006">
    <property type="protein sequence ID" value="KPM48882.1"/>
    <property type="molecule type" value="Genomic_DNA"/>
</dbReference>
<comment type="similarity">
    <text evidence="2">Belongs to the class-V pyridoxal-phosphate-dependent aminotransferase family. NifS/IscS subfamily.</text>
</comment>
<evidence type="ECO:0000256" key="4">
    <source>
        <dbReference type="ARBA" id="ARBA00022679"/>
    </source>
</evidence>
<evidence type="ECO:0000259" key="11">
    <source>
        <dbReference type="Pfam" id="PF00266"/>
    </source>
</evidence>
<name>A0A0P7BNU2_9BACT</name>
<feature type="domain" description="Aminotransferase class V" evidence="11">
    <location>
        <begin position="5"/>
        <end position="368"/>
    </location>
</feature>
<evidence type="ECO:0000256" key="8">
    <source>
        <dbReference type="ARBA" id="ARBA00023014"/>
    </source>
</evidence>
<evidence type="ECO:0000313" key="12">
    <source>
        <dbReference type="EMBL" id="KPM48882.1"/>
    </source>
</evidence>
<dbReference type="InterPro" id="IPR015424">
    <property type="entry name" value="PyrdxlP-dep_Trfase"/>
</dbReference>
<evidence type="ECO:0000256" key="1">
    <source>
        <dbReference type="ARBA" id="ARBA00001933"/>
    </source>
</evidence>
<evidence type="ECO:0000256" key="5">
    <source>
        <dbReference type="ARBA" id="ARBA00022723"/>
    </source>
</evidence>
<comment type="catalytic activity">
    <reaction evidence="9">
        <text>(sulfur carrier)-H + L-cysteine = (sulfur carrier)-SH + L-alanine</text>
        <dbReference type="Rhea" id="RHEA:43892"/>
        <dbReference type="Rhea" id="RHEA-COMP:14737"/>
        <dbReference type="Rhea" id="RHEA-COMP:14739"/>
        <dbReference type="ChEBI" id="CHEBI:29917"/>
        <dbReference type="ChEBI" id="CHEBI:35235"/>
        <dbReference type="ChEBI" id="CHEBI:57972"/>
        <dbReference type="ChEBI" id="CHEBI:64428"/>
        <dbReference type="EC" id="2.8.1.7"/>
    </reaction>
</comment>
<keyword evidence="6" id="KW-0663">Pyridoxal phosphate</keyword>
<dbReference type="SUPFAM" id="SSF53383">
    <property type="entry name" value="PLP-dependent transferases"/>
    <property type="match status" value="1"/>
</dbReference>
<dbReference type="Pfam" id="PF00266">
    <property type="entry name" value="Aminotran_5"/>
    <property type="match status" value="1"/>
</dbReference>
<dbReference type="PATRIC" id="fig|1605367.3.peg.3387"/>